<accession>A0ABQ8TEW7</accession>
<keyword evidence="2" id="KW-1185">Reference proteome</keyword>
<name>A0ABQ8TEW7_PERAM</name>
<dbReference type="EMBL" id="JAJSOF020000011">
    <property type="protein sequence ID" value="KAJ4444472.1"/>
    <property type="molecule type" value="Genomic_DNA"/>
</dbReference>
<evidence type="ECO:0000313" key="2">
    <source>
        <dbReference type="Proteomes" id="UP001148838"/>
    </source>
</evidence>
<dbReference type="PANTHER" id="PTHR46060">
    <property type="entry name" value="MARINER MOS1 TRANSPOSASE-LIKE PROTEIN"/>
    <property type="match status" value="1"/>
</dbReference>
<protein>
    <submittedName>
        <fullName evidence="1">Uncharacterized protein</fullName>
    </submittedName>
</protein>
<dbReference type="Proteomes" id="UP001148838">
    <property type="component" value="Unassembled WGS sequence"/>
</dbReference>
<proteinExistence type="predicted"/>
<dbReference type="Gene3D" id="3.30.420.10">
    <property type="entry name" value="Ribonuclease H-like superfamily/Ribonuclease H"/>
    <property type="match status" value="1"/>
</dbReference>
<evidence type="ECO:0000313" key="1">
    <source>
        <dbReference type="EMBL" id="KAJ4444472.1"/>
    </source>
</evidence>
<dbReference type="InterPro" id="IPR036397">
    <property type="entry name" value="RNaseH_sf"/>
</dbReference>
<sequence length="123" mass="13765">MRTYVRSEDVNEPRGSLTVIGTIHLFASSPSVKGFSALANSQHTNLLQNMDSEFPDLAPSDFHLFLHLKKFLGGQSFDGDDEVKTAAREWFALQAGEFYIEGIERLVPRLDKCLNNGGDYVEK</sequence>
<organism evidence="1 2">
    <name type="scientific">Periplaneta americana</name>
    <name type="common">American cockroach</name>
    <name type="synonym">Blatta americana</name>
    <dbReference type="NCBI Taxonomy" id="6978"/>
    <lineage>
        <taxon>Eukaryota</taxon>
        <taxon>Metazoa</taxon>
        <taxon>Ecdysozoa</taxon>
        <taxon>Arthropoda</taxon>
        <taxon>Hexapoda</taxon>
        <taxon>Insecta</taxon>
        <taxon>Pterygota</taxon>
        <taxon>Neoptera</taxon>
        <taxon>Polyneoptera</taxon>
        <taxon>Dictyoptera</taxon>
        <taxon>Blattodea</taxon>
        <taxon>Blattoidea</taxon>
        <taxon>Blattidae</taxon>
        <taxon>Blattinae</taxon>
        <taxon>Periplaneta</taxon>
    </lineage>
</organism>
<dbReference type="InterPro" id="IPR052709">
    <property type="entry name" value="Transposase-MT_Hybrid"/>
</dbReference>
<reference evidence="1 2" key="1">
    <citation type="journal article" date="2022" name="Allergy">
        <title>Genome assembly and annotation of Periplaneta americana reveal a comprehensive cockroach allergen profile.</title>
        <authorList>
            <person name="Wang L."/>
            <person name="Xiong Q."/>
            <person name="Saelim N."/>
            <person name="Wang L."/>
            <person name="Nong W."/>
            <person name="Wan A.T."/>
            <person name="Shi M."/>
            <person name="Liu X."/>
            <person name="Cao Q."/>
            <person name="Hui J.H.L."/>
            <person name="Sookrung N."/>
            <person name="Leung T.F."/>
            <person name="Tungtrongchitr A."/>
            <person name="Tsui S.K.W."/>
        </authorList>
    </citation>
    <scope>NUCLEOTIDE SEQUENCE [LARGE SCALE GENOMIC DNA]</scope>
    <source>
        <strain evidence="1">PWHHKU_190912</strain>
    </source>
</reference>
<comment type="caution">
    <text evidence="1">The sequence shown here is derived from an EMBL/GenBank/DDBJ whole genome shotgun (WGS) entry which is preliminary data.</text>
</comment>
<dbReference type="PANTHER" id="PTHR46060:SF1">
    <property type="entry name" value="MARINER MOS1 TRANSPOSASE-LIKE PROTEIN"/>
    <property type="match status" value="1"/>
</dbReference>
<gene>
    <name evidence="1" type="ORF">ANN_06264</name>
</gene>